<name>A0AAV1EJA9_XYRNO</name>
<proteinExistence type="predicted"/>
<evidence type="ECO:0000259" key="3">
    <source>
        <dbReference type="PROSITE" id="PS50175"/>
    </source>
</evidence>
<feature type="compositionally biased region" description="Basic and acidic residues" evidence="2">
    <location>
        <begin position="1"/>
        <end position="13"/>
    </location>
</feature>
<dbReference type="Pfam" id="PF00077">
    <property type="entry name" value="RVP"/>
    <property type="match status" value="1"/>
</dbReference>
<dbReference type="PANTHER" id="PTHR46888">
    <property type="entry name" value="ZINC KNUCKLE DOMAINCONTAINING PROTEIN-RELATED"/>
    <property type="match status" value="1"/>
</dbReference>
<dbReference type="InterPro" id="IPR001995">
    <property type="entry name" value="Peptidase_A2_cat"/>
</dbReference>
<dbReference type="PROSITE" id="PS50175">
    <property type="entry name" value="ASP_PROT_RETROV"/>
    <property type="match status" value="1"/>
</dbReference>
<protein>
    <submittedName>
        <fullName evidence="4">Uncharacterized protein LOC114153287</fullName>
    </submittedName>
</protein>
<dbReference type="AlphaFoldDB" id="A0AAV1EJA9"/>
<feature type="region of interest" description="Disordered" evidence="2">
    <location>
        <begin position="304"/>
        <end position="324"/>
    </location>
</feature>
<reference evidence="4" key="1">
    <citation type="submission" date="2023-08" db="EMBL/GenBank/DDBJ databases">
        <authorList>
            <person name="Alioto T."/>
            <person name="Alioto T."/>
            <person name="Gomez Garrido J."/>
        </authorList>
    </citation>
    <scope>NUCLEOTIDE SEQUENCE</scope>
</reference>
<feature type="compositionally biased region" description="Polar residues" evidence="2">
    <location>
        <begin position="42"/>
        <end position="51"/>
    </location>
</feature>
<feature type="compositionally biased region" description="Low complexity" evidence="2">
    <location>
        <begin position="18"/>
        <end position="27"/>
    </location>
</feature>
<keyword evidence="1" id="KW-0378">Hydrolase</keyword>
<feature type="compositionally biased region" description="Basic and acidic residues" evidence="2">
    <location>
        <begin position="97"/>
        <end position="121"/>
    </location>
</feature>
<dbReference type="CDD" id="cd00303">
    <property type="entry name" value="retropepsin_like"/>
    <property type="match status" value="1"/>
</dbReference>
<feature type="compositionally biased region" description="Basic and acidic residues" evidence="2">
    <location>
        <begin position="52"/>
        <end position="75"/>
    </location>
</feature>
<dbReference type="Proteomes" id="UP001178508">
    <property type="component" value="Chromosome 1"/>
</dbReference>
<dbReference type="Gene3D" id="2.40.70.10">
    <property type="entry name" value="Acid Proteases"/>
    <property type="match status" value="1"/>
</dbReference>
<accession>A0AAV1EJA9</accession>
<dbReference type="PANTHER" id="PTHR46888:SF1">
    <property type="entry name" value="RIBONUCLEASE H"/>
    <property type="match status" value="1"/>
</dbReference>
<evidence type="ECO:0000256" key="2">
    <source>
        <dbReference type="SAM" id="MobiDB-lite"/>
    </source>
</evidence>
<dbReference type="GO" id="GO:0006508">
    <property type="term" value="P:proteolysis"/>
    <property type="evidence" value="ECO:0007669"/>
    <property type="project" value="InterPro"/>
</dbReference>
<keyword evidence="5" id="KW-1185">Reference proteome</keyword>
<dbReference type="EMBL" id="OY660864">
    <property type="protein sequence ID" value="CAJ1048815.1"/>
    <property type="molecule type" value="Genomic_DNA"/>
</dbReference>
<dbReference type="InterPro" id="IPR021109">
    <property type="entry name" value="Peptidase_aspartic_dom_sf"/>
</dbReference>
<feature type="region of interest" description="Disordered" evidence="2">
    <location>
        <begin position="1"/>
        <end position="125"/>
    </location>
</feature>
<evidence type="ECO:0000313" key="5">
    <source>
        <dbReference type="Proteomes" id="UP001178508"/>
    </source>
</evidence>
<sequence length="412" mass="46190">MTRGGKRDERREEPEEGPAPSAADEGAMASCGGNQLEELTSMMKSFMQTQAVRDKQQEKEHSRQELRWRNMEHQFRQIQAQVTEMREEQQQEQAGGEEQRASGVRYEEDQGEMDRSGHRIEPGTQESGRKVPVLINGQREEALVDSGSFQTVVRASLVPREQWADEKADIGCVHGDVRPYPTAEVYLTVGGQTFLLSVALVPQLPYPVILGLDVPTLLDLVQDPQKQSPLPTVCDEVLEIPGEPEPLQVKSGENSGTEVKECHVVTRAQSARNTLSELPFYEAELEVGVEKLRRSRVQKRRDKFLGAPREKDEIPQPSPPLDVDIPLNVGELQRKDPTLQRWFQKVSKVDGVSQGSAGCLEEVTYMIEKGILYQCQGATRERIKPSKSHSLKHPGSAVNFNSSYFSRESLTC</sequence>
<dbReference type="InterPro" id="IPR018061">
    <property type="entry name" value="Retropepsins"/>
</dbReference>
<dbReference type="GO" id="GO:0004190">
    <property type="term" value="F:aspartic-type endopeptidase activity"/>
    <property type="evidence" value="ECO:0007669"/>
    <property type="project" value="InterPro"/>
</dbReference>
<gene>
    <name evidence="4" type="ORF">XNOV1_A006804</name>
</gene>
<dbReference type="SUPFAM" id="SSF50630">
    <property type="entry name" value="Acid proteases"/>
    <property type="match status" value="1"/>
</dbReference>
<organism evidence="4 5">
    <name type="scientific">Xyrichtys novacula</name>
    <name type="common">Pearly razorfish</name>
    <name type="synonym">Hemipteronotus novacula</name>
    <dbReference type="NCBI Taxonomy" id="13765"/>
    <lineage>
        <taxon>Eukaryota</taxon>
        <taxon>Metazoa</taxon>
        <taxon>Chordata</taxon>
        <taxon>Craniata</taxon>
        <taxon>Vertebrata</taxon>
        <taxon>Euteleostomi</taxon>
        <taxon>Actinopterygii</taxon>
        <taxon>Neopterygii</taxon>
        <taxon>Teleostei</taxon>
        <taxon>Neoteleostei</taxon>
        <taxon>Acanthomorphata</taxon>
        <taxon>Eupercaria</taxon>
        <taxon>Labriformes</taxon>
        <taxon>Labridae</taxon>
        <taxon>Xyrichtys</taxon>
    </lineage>
</organism>
<evidence type="ECO:0000313" key="4">
    <source>
        <dbReference type="EMBL" id="CAJ1048815.1"/>
    </source>
</evidence>
<evidence type="ECO:0000256" key="1">
    <source>
        <dbReference type="ARBA" id="ARBA00022801"/>
    </source>
</evidence>
<feature type="domain" description="Peptidase A2" evidence="3">
    <location>
        <begin position="140"/>
        <end position="214"/>
    </location>
</feature>